<name>A0A9Q8SXF7_9PEZI</name>
<evidence type="ECO:0000256" key="1">
    <source>
        <dbReference type="SAM" id="MobiDB-lite"/>
    </source>
</evidence>
<keyword evidence="3" id="KW-1185">Reference proteome</keyword>
<dbReference type="Proteomes" id="UP000830671">
    <property type="component" value="Chromosome 5"/>
</dbReference>
<feature type="compositionally biased region" description="Basic and acidic residues" evidence="1">
    <location>
        <begin position="68"/>
        <end position="77"/>
    </location>
</feature>
<proteinExistence type="predicted"/>
<organism evidence="2 3">
    <name type="scientific">Colletotrichum lupini</name>
    <dbReference type="NCBI Taxonomy" id="145971"/>
    <lineage>
        <taxon>Eukaryota</taxon>
        <taxon>Fungi</taxon>
        <taxon>Dikarya</taxon>
        <taxon>Ascomycota</taxon>
        <taxon>Pezizomycotina</taxon>
        <taxon>Sordariomycetes</taxon>
        <taxon>Hypocreomycetidae</taxon>
        <taxon>Glomerellales</taxon>
        <taxon>Glomerellaceae</taxon>
        <taxon>Colletotrichum</taxon>
        <taxon>Colletotrichum acutatum species complex</taxon>
    </lineage>
</organism>
<dbReference type="GeneID" id="73344873"/>
<feature type="compositionally biased region" description="Basic residues" evidence="1">
    <location>
        <begin position="78"/>
        <end position="87"/>
    </location>
</feature>
<sequence>MLRSRQDTGQVTCRQSYAWNTRNSPWHPSEAQIARVAGLGDPAYVIRCFHHLTWYLVSARQYEDPEEDGKKSISSHKDRPRPRHSRHALCNPTMTMPNEWLWDRTGTAVANGVGGVHARARLGALSIWHFAAKRVPAMARSLSPLRIERANPKWREPSGQAPRYNPGQVLKKNQWTPKQAFDHKFQPIFTSPTPS</sequence>
<evidence type="ECO:0000313" key="3">
    <source>
        <dbReference type="Proteomes" id="UP000830671"/>
    </source>
</evidence>
<evidence type="ECO:0000313" key="2">
    <source>
        <dbReference type="EMBL" id="UQC85394.1"/>
    </source>
</evidence>
<reference evidence="2" key="1">
    <citation type="journal article" date="2021" name="Mol. Plant Microbe Interact.">
        <title>Complete Genome Sequence of the Plant-Pathogenic Fungus Colletotrichum lupini.</title>
        <authorList>
            <person name="Baroncelli R."/>
            <person name="Pensec F."/>
            <person name="Da Lio D."/>
            <person name="Boufleur T."/>
            <person name="Vicente I."/>
            <person name="Sarrocco S."/>
            <person name="Picot A."/>
            <person name="Baraldi E."/>
            <person name="Sukno S."/>
            <person name="Thon M."/>
            <person name="Le Floch G."/>
        </authorList>
    </citation>
    <scope>NUCLEOTIDE SEQUENCE</scope>
    <source>
        <strain evidence="2">IMI 504893</strain>
    </source>
</reference>
<feature type="region of interest" description="Disordered" evidence="1">
    <location>
        <begin position="66"/>
        <end position="90"/>
    </location>
</feature>
<accession>A0A9Q8SXF7</accession>
<dbReference type="EMBL" id="CP019477">
    <property type="protein sequence ID" value="UQC85394.1"/>
    <property type="molecule type" value="Genomic_DNA"/>
</dbReference>
<dbReference type="RefSeq" id="XP_049147008.1">
    <property type="nucleotide sequence ID" value="XM_049289863.1"/>
</dbReference>
<gene>
    <name evidence="2" type="ORF">CLUP02_10891</name>
</gene>
<dbReference type="AlphaFoldDB" id="A0A9Q8SXF7"/>
<protein>
    <submittedName>
        <fullName evidence="2">Uncharacterized protein</fullName>
    </submittedName>
</protein>
<dbReference type="KEGG" id="clup:CLUP02_10891"/>